<dbReference type="KEGG" id="sbu:SpiBuddy_0151"/>
<gene>
    <name evidence="4" type="ordered locus">SpiBuddy_0151</name>
</gene>
<dbReference type="eggNOG" id="COG1396">
    <property type="taxonomic scope" value="Bacteria"/>
</dbReference>
<evidence type="ECO:0000256" key="1">
    <source>
        <dbReference type="ARBA" id="ARBA00023125"/>
    </source>
</evidence>
<dbReference type="CDD" id="cd00093">
    <property type="entry name" value="HTH_XRE"/>
    <property type="match status" value="1"/>
</dbReference>
<evidence type="ECO:0000313" key="5">
    <source>
        <dbReference type="Proteomes" id="UP000008466"/>
    </source>
</evidence>
<dbReference type="RefSeq" id="WP_013605846.1">
    <property type="nucleotide sequence ID" value="NC_015152.1"/>
</dbReference>
<dbReference type="PROSITE" id="PS50943">
    <property type="entry name" value="HTH_CROC1"/>
    <property type="match status" value="1"/>
</dbReference>
<keyword evidence="1" id="KW-0238">DNA-binding</keyword>
<dbReference type="STRING" id="158189.SpiBuddy_0151"/>
<dbReference type="Pfam" id="PF01381">
    <property type="entry name" value="HTH_3"/>
    <property type="match status" value="1"/>
</dbReference>
<dbReference type="AlphaFoldDB" id="F0RXE3"/>
<dbReference type="GO" id="GO:0003677">
    <property type="term" value="F:DNA binding"/>
    <property type="evidence" value="ECO:0007669"/>
    <property type="project" value="UniProtKB-KW"/>
</dbReference>
<keyword evidence="2" id="KW-0812">Transmembrane</keyword>
<evidence type="ECO:0000259" key="3">
    <source>
        <dbReference type="PROSITE" id="PS50943"/>
    </source>
</evidence>
<organism evidence="4 5">
    <name type="scientific">Sphaerochaeta globosa (strain ATCC BAA-1886 / DSM 22777 / Buddy)</name>
    <name type="common">Spirochaeta sp. (strain Buddy)</name>
    <dbReference type="NCBI Taxonomy" id="158189"/>
    <lineage>
        <taxon>Bacteria</taxon>
        <taxon>Pseudomonadati</taxon>
        <taxon>Spirochaetota</taxon>
        <taxon>Spirochaetia</taxon>
        <taxon>Spirochaetales</taxon>
        <taxon>Sphaerochaetaceae</taxon>
        <taxon>Sphaerochaeta</taxon>
    </lineage>
</organism>
<feature type="transmembrane region" description="Helical" evidence="2">
    <location>
        <begin position="132"/>
        <end position="156"/>
    </location>
</feature>
<accession>F0RXE3</accession>
<dbReference type="SMART" id="SM00530">
    <property type="entry name" value="HTH_XRE"/>
    <property type="match status" value="1"/>
</dbReference>
<dbReference type="EMBL" id="CP002541">
    <property type="protein sequence ID" value="ADY11993.1"/>
    <property type="molecule type" value="Genomic_DNA"/>
</dbReference>
<dbReference type="PANTHER" id="PTHR46558:SF13">
    <property type="entry name" value="HTH-TYPE TRANSCRIPTIONAL REGULATOR IMMR"/>
    <property type="match status" value="1"/>
</dbReference>
<keyword evidence="5" id="KW-1185">Reference proteome</keyword>
<feature type="transmembrane region" description="Helical" evidence="2">
    <location>
        <begin position="102"/>
        <end position="120"/>
    </location>
</feature>
<feature type="domain" description="HTH cro/C1-type" evidence="3">
    <location>
        <begin position="10"/>
        <end position="64"/>
    </location>
</feature>
<keyword evidence="2" id="KW-0472">Membrane</keyword>
<dbReference type="OrthoDB" id="9813152at2"/>
<sequence length="175" mass="20220">MNQKKTGAFFKELRKEKKLTQEQVSVRLNVSNRTVSRWETGSTMPDLDVLMQMADFYEVDLRELLEGERREERMNPELEETVLKVADFSTTEKQKANRRMHWIFIAGLAAFILYFAMLIVNDGKESNLFDFVQGLSLGIACSTTILGVIMTSRNAAKIRTFKMRLLHRSNYQGTV</sequence>
<protein>
    <submittedName>
        <fullName evidence="4">Helix-turn-helix domain protein</fullName>
    </submittedName>
</protein>
<dbReference type="InterPro" id="IPR010982">
    <property type="entry name" value="Lambda_DNA-bd_dom_sf"/>
</dbReference>
<evidence type="ECO:0000256" key="2">
    <source>
        <dbReference type="SAM" id="Phobius"/>
    </source>
</evidence>
<dbReference type="SUPFAM" id="SSF47413">
    <property type="entry name" value="lambda repressor-like DNA-binding domains"/>
    <property type="match status" value="1"/>
</dbReference>
<evidence type="ECO:0000313" key="4">
    <source>
        <dbReference type="EMBL" id="ADY11993.1"/>
    </source>
</evidence>
<dbReference type="HOGENOM" id="CLU_066192_2_1_12"/>
<dbReference type="PANTHER" id="PTHR46558">
    <property type="entry name" value="TRACRIPTIONAL REGULATORY PROTEIN-RELATED-RELATED"/>
    <property type="match status" value="1"/>
</dbReference>
<proteinExistence type="predicted"/>
<dbReference type="Gene3D" id="1.10.260.40">
    <property type="entry name" value="lambda repressor-like DNA-binding domains"/>
    <property type="match status" value="1"/>
</dbReference>
<reference evidence="5" key="1">
    <citation type="submission" date="2011-02" db="EMBL/GenBank/DDBJ databases">
        <title>Complete sequence of Spirochaeta sp. Buddy.</title>
        <authorList>
            <person name="Lucas S."/>
            <person name="Copeland A."/>
            <person name="Lapidus A."/>
            <person name="Cheng J.-F."/>
            <person name="Goodwin L."/>
            <person name="Pitluck S."/>
            <person name="Zeytun A."/>
            <person name="Detter J.C."/>
            <person name="Han C."/>
            <person name="Tapia R."/>
            <person name="Land M."/>
            <person name="Hauser L."/>
            <person name="Kyrpides N."/>
            <person name="Ivanova N."/>
            <person name="Mikhailova N."/>
            <person name="Pagani I."/>
            <person name="Ritalahti K.M."/>
            <person name="Loeffler F.E."/>
            <person name="Woyke T."/>
        </authorList>
    </citation>
    <scope>NUCLEOTIDE SEQUENCE [LARGE SCALE GENOMIC DNA]</scope>
    <source>
        <strain evidence="5">ATCC BAA-1886 / DSM 22777 / Buddy</strain>
    </source>
</reference>
<keyword evidence="2" id="KW-1133">Transmembrane helix</keyword>
<dbReference type="Proteomes" id="UP000008466">
    <property type="component" value="Chromosome"/>
</dbReference>
<dbReference type="InterPro" id="IPR001387">
    <property type="entry name" value="Cro/C1-type_HTH"/>
</dbReference>
<name>F0RXE3_SPHGB</name>